<accession>A0A8C9ZPP9</accession>
<keyword evidence="5" id="KW-0391">Immunity</keyword>
<dbReference type="GeneTree" id="ENSGT01030000234557"/>
<dbReference type="InterPro" id="IPR007110">
    <property type="entry name" value="Ig-like_dom"/>
</dbReference>
<evidence type="ECO:0000256" key="6">
    <source>
        <dbReference type="SAM" id="SignalP"/>
    </source>
</evidence>
<evidence type="ECO:0000256" key="3">
    <source>
        <dbReference type="ARBA" id="ARBA00023170"/>
    </source>
</evidence>
<protein>
    <recommendedName>
        <fullName evidence="7">Ig-like domain-containing protein</fullName>
    </recommendedName>
</protein>
<feature type="domain" description="Ig-like" evidence="7">
    <location>
        <begin position="21"/>
        <end position="126"/>
    </location>
</feature>
<dbReference type="PANTHER" id="PTHR19367">
    <property type="entry name" value="T-CELL RECEPTOR ALPHA CHAIN V REGION"/>
    <property type="match status" value="1"/>
</dbReference>
<dbReference type="InterPro" id="IPR003599">
    <property type="entry name" value="Ig_sub"/>
</dbReference>
<dbReference type="Pfam" id="PF07686">
    <property type="entry name" value="V-set"/>
    <property type="match status" value="1"/>
</dbReference>
<evidence type="ECO:0000256" key="5">
    <source>
        <dbReference type="ARBA" id="ARBA00043266"/>
    </source>
</evidence>
<evidence type="ECO:0000256" key="2">
    <source>
        <dbReference type="ARBA" id="ARBA00023130"/>
    </source>
</evidence>
<dbReference type="PANTHER" id="PTHR19367:SF18">
    <property type="entry name" value="T CELL RECEPTOR ALPHA VARIABLE 16"/>
    <property type="match status" value="1"/>
</dbReference>
<evidence type="ECO:0000259" key="7">
    <source>
        <dbReference type="PROSITE" id="PS50835"/>
    </source>
</evidence>
<keyword evidence="3" id="KW-0675">Receptor</keyword>
<feature type="chain" id="PRO_5034962353" description="Ig-like domain-containing protein" evidence="6">
    <location>
        <begin position="20"/>
        <end position="154"/>
    </location>
</feature>
<dbReference type="PROSITE" id="PS50835">
    <property type="entry name" value="IG_LIKE"/>
    <property type="match status" value="1"/>
</dbReference>
<evidence type="ECO:0000313" key="8">
    <source>
        <dbReference type="Ensembl" id="ENSSLUP00000042664.1"/>
    </source>
</evidence>
<dbReference type="Ensembl" id="ENSSLUT00000044026.1">
    <property type="protein sequence ID" value="ENSSLUP00000042664.1"/>
    <property type="gene ID" value="ENSSLUG00000018963.1"/>
</dbReference>
<proteinExistence type="predicted"/>
<dbReference type="AlphaFoldDB" id="A0A8C9ZPP9"/>
<feature type="signal peptide" evidence="6">
    <location>
        <begin position="1"/>
        <end position="19"/>
    </location>
</feature>
<dbReference type="SMART" id="SM00409">
    <property type="entry name" value="IG"/>
    <property type="match status" value="1"/>
</dbReference>
<dbReference type="SMART" id="SM00406">
    <property type="entry name" value="IGv"/>
    <property type="match status" value="1"/>
</dbReference>
<dbReference type="SUPFAM" id="SSF48726">
    <property type="entry name" value="Immunoglobulin"/>
    <property type="match status" value="1"/>
</dbReference>
<keyword evidence="5" id="KW-1279">T cell receptor</keyword>
<evidence type="ECO:0000256" key="4">
    <source>
        <dbReference type="ARBA" id="ARBA00023319"/>
    </source>
</evidence>
<dbReference type="InterPro" id="IPR013106">
    <property type="entry name" value="Ig_V-set"/>
</dbReference>
<dbReference type="InterPro" id="IPR013783">
    <property type="entry name" value="Ig-like_fold"/>
</dbReference>
<dbReference type="Gene3D" id="2.60.40.10">
    <property type="entry name" value="Immunoglobulins"/>
    <property type="match status" value="1"/>
</dbReference>
<keyword evidence="2" id="KW-1064">Adaptive immunity</keyword>
<keyword evidence="9" id="KW-1185">Reference proteome</keyword>
<dbReference type="GO" id="GO:0002250">
    <property type="term" value="P:adaptive immune response"/>
    <property type="evidence" value="ECO:0007669"/>
    <property type="project" value="UniProtKB-KW"/>
</dbReference>
<reference evidence="8" key="1">
    <citation type="submission" date="2025-08" db="UniProtKB">
        <authorList>
            <consortium name="Ensembl"/>
        </authorList>
    </citation>
    <scope>IDENTIFICATION</scope>
</reference>
<dbReference type="GO" id="GO:0042101">
    <property type="term" value="C:T cell receptor complex"/>
    <property type="evidence" value="ECO:0007669"/>
    <property type="project" value="UniProtKB-KW"/>
</dbReference>
<dbReference type="InterPro" id="IPR051287">
    <property type="entry name" value="TCR_variable_region"/>
</dbReference>
<sequence length="154" mass="17998">MKHWLTNILILTLWLECKGEDRVIQPTGDVITTEGETVTLDCTFETTDPSPSLFWYKQEINDYPKYMLKRYSNSKENAPDFQKNRFDATINKTSVPLKIQKLQLSDSAVYYCALRPTVTGNTKTLYKNLWSKDNTILHNIHQRESHTVKLLYFS</sequence>
<keyword evidence="1 6" id="KW-0732">Signal</keyword>
<reference evidence="8" key="2">
    <citation type="submission" date="2025-09" db="UniProtKB">
        <authorList>
            <consortium name="Ensembl"/>
        </authorList>
    </citation>
    <scope>IDENTIFICATION</scope>
</reference>
<dbReference type="Proteomes" id="UP000694568">
    <property type="component" value="Unplaced"/>
</dbReference>
<dbReference type="InterPro" id="IPR036179">
    <property type="entry name" value="Ig-like_dom_sf"/>
</dbReference>
<evidence type="ECO:0000256" key="1">
    <source>
        <dbReference type="ARBA" id="ARBA00022729"/>
    </source>
</evidence>
<keyword evidence="4" id="KW-0393">Immunoglobulin domain</keyword>
<organism evidence="8 9">
    <name type="scientific">Sander lucioperca</name>
    <name type="common">Pike-perch</name>
    <name type="synonym">Perca lucioperca</name>
    <dbReference type="NCBI Taxonomy" id="283035"/>
    <lineage>
        <taxon>Eukaryota</taxon>
        <taxon>Metazoa</taxon>
        <taxon>Chordata</taxon>
        <taxon>Craniata</taxon>
        <taxon>Vertebrata</taxon>
        <taxon>Euteleostomi</taxon>
        <taxon>Actinopterygii</taxon>
        <taxon>Neopterygii</taxon>
        <taxon>Teleostei</taxon>
        <taxon>Neoteleostei</taxon>
        <taxon>Acanthomorphata</taxon>
        <taxon>Eupercaria</taxon>
        <taxon>Perciformes</taxon>
        <taxon>Percoidei</taxon>
        <taxon>Percidae</taxon>
        <taxon>Luciopercinae</taxon>
        <taxon>Sander</taxon>
    </lineage>
</organism>
<evidence type="ECO:0000313" key="9">
    <source>
        <dbReference type="Proteomes" id="UP000694568"/>
    </source>
</evidence>
<name>A0A8C9ZPP9_SANLU</name>